<dbReference type="Proteomes" id="UP001241110">
    <property type="component" value="Unassembled WGS sequence"/>
</dbReference>
<evidence type="ECO:0000313" key="5">
    <source>
        <dbReference type="EMBL" id="MDJ1480332.1"/>
    </source>
</evidence>
<comment type="caution">
    <text evidence="5">The sequence shown here is derived from an EMBL/GenBank/DDBJ whole genome shotgun (WGS) entry which is preliminary data.</text>
</comment>
<evidence type="ECO:0000256" key="3">
    <source>
        <dbReference type="SAM" id="Coils"/>
    </source>
</evidence>
<gene>
    <name evidence="5" type="ORF">QNI16_07540</name>
    <name evidence="6" type="ORF">QNI19_25950</name>
</gene>
<keyword evidence="4" id="KW-1133">Transmembrane helix</keyword>
<dbReference type="SUPFAM" id="SSF111384">
    <property type="entry name" value="OmpH-like"/>
    <property type="match status" value="1"/>
</dbReference>
<keyword evidence="4" id="KW-0812">Transmembrane</keyword>
<keyword evidence="2" id="KW-0732">Signal</keyword>
<proteinExistence type="inferred from homology"/>
<dbReference type="InterPro" id="IPR024930">
    <property type="entry name" value="Skp_dom_sf"/>
</dbReference>
<dbReference type="RefSeq" id="WP_313976921.1">
    <property type="nucleotide sequence ID" value="NZ_JASJOR010000007.1"/>
</dbReference>
<organism evidence="5 8">
    <name type="scientific">Xanthocytophaga flava</name>
    <dbReference type="NCBI Taxonomy" id="3048013"/>
    <lineage>
        <taxon>Bacteria</taxon>
        <taxon>Pseudomonadati</taxon>
        <taxon>Bacteroidota</taxon>
        <taxon>Cytophagia</taxon>
        <taxon>Cytophagales</taxon>
        <taxon>Rhodocytophagaceae</taxon>
        <taxon>Xanthocytophaga</taxon>
    </lineage>
</organism>
<dbReference type="EMBL" id="JASJOT010000022">
    <property type="protein sequence ID" value="MDJ1496407.1"/>
    <property type="molecule type" value="Genomic_DNA"/>
</dbReference>
<sequence length="202" mass="22822">MKNLSLGLNIVLLVAVAVLYFLHFKKSDTSGGATLVDLKKDTLSSAAAAEIAYVNTDTLMAKYEYYKTTLDNLKSRREKMEQEVSGRARSLQNEVAAYQRKGNSMSVEQLQAAEQNLRMKDAELRQYSEKLANDLAKEEQQKTDELLETISVYLKKYTKGKPYKYVFAYTKGASAILYAQNNLDITQEVLDGLNTEYKATQK</sequence>
<reference evidence="5 7" key="1">
    <citation type="submission" date="2023-05" db="EMBL/GenBank/DDBJ databases">
        <authorList>
            <person name="Zhang X."/>
        </authorList>
    </citation>
    <scope>NUCLEOTIDE SEQUENCE</scope>
    <source>
        <strain evidence="6 7">DM2B3-1</strain>
        <strain evidence="5">YF14B1</strain>
    </source>
</reference>
<evidence type="ECO:0000313" key="6">
    <source>
        <dbReference type="EMBL" id="MDJ1496407.1"/>
    </source>
</evidence>
<dbReference type="SMART" id="SM00935">
    <property type="entry name" value="OmpH"/>
    <property type="match status" value="1"/>
</dbReference>
<evidence type="ECO:0000256" key="1">
    <source>
        <dbReference type="ARBA" id="ARBA00009091"/>
    </source>
</evidence>
<feature type="transmembrane region" description="Helical" evidence="4">
    <location>
        <begin position="6"/>
        <end position="22"/>
    </location>
</feature>
<keyword evidence="7" id="KW-1185">Reference proteome</keyword>
<dbReference type="AlphaFoldDB" id="A0AAE3U693"/>
<dbReference type="InterPro" id="IPR005632">
    <property type="entry name" value="Chaperone_Skp"/>
</dbReference>
<evidence type="ECO:0000313" key="7">
    <source>
        <dbReference type="Proteomes" id="UP001228581"/>
    </source>
</evidence>
<dbReference type="EMBL" id="JASJOS010000003">
    <property type="protein sequence ID" value="MDJ1480332.1"/>
    <property type="molecule type" value="Genomic_DNA"/>
</dbReference>
<dbReference type="GO" id="GO:0005829">
    <property type="term" value="C:cytosol"/>
    <property type="evidence" value="ECO:0007669"/>
    <property type="project" value="TreeGrafter"/>
</dbReference>
<comment type="similarity">
    <text evidence="1">Belongs to the Skp family.</text>
</comment>
<evidence type="ECO:0000256" key="2">
    <source>
        <dbReference type="ARBA" id="ARBA00022729"/>
    </source>
</evidence>
<accession>A0AAE3U693</accession>
<dbReference type="Pfam" id="PF03938">
    <property type="entry name" value="OmpH"/>
    <property type="match status" value="1"/>
</dbReference>
<evidence type="ECO:0000313" key="8">
    <source>
        <dbReference type="Proteomes" id="UP001241110"/>
    </source>
</evidence>
<dbReference type="GO" id="GO:0050821">
    <property type="term" value="P:protein stabilization"/>
    <property type="evidence" value="ECO:0007669"/>
    <property type="project" value="TreeGrafter"/>
</dbReference>
<keyword evidence="4" id="KW-0472">Membrane</keyword>
<feature type="coiled-coil region" evidence="3">
    <location>
        <begin position="63"/>
        <end position="130"/>
    </location>
</feature>
<dbReference type="PANTHER" id="PTHR35089">
    <property type="entry name" value="CHAPERONE PROTEIN SKP"/>
    <property type="match status" value="1"/>
</dbReference>
<dbReference type="Gene3D" id="3.30.910.20">
    <property type="entry name" value="Skp domain"/>
    <property type="match status" value="1"/>
</dbReference>
<dbReference type="GO" id="GO:0051082">
    <property type="term" value="F:unfolded protein binding"/>
    <property type="evidence" value="ECO:0007669"/>
    <property type="project" value="InterPro"/>
</dbReference>
<keyword evidence="3" id="KW-0175">Coiled coil</keyword>
<protein>
    <submittedName>
        <fullName evidence="5">OmpH family outer membrane protein</fullName>
    </submittedName>
</protein>
<name>A0AAE3U693_9BACT</name>
<dbReference type="Proteomes" id="UP001228581">
    <property type="component" value="Unassembled WGS sequence"/>
</dbReference>
<dbReference type="PANTHER" id="PTHR35089:SF1">
    <property type="entry name" value="CHAPERONE PROTEIN SKP"/>
    <property type="match status" value="1"/>
</dbReference>
<evidence type="ECO:0000256" key="4">
    <source>
        <dbReference type="SAM" id="Phobius"/>
    </source>
</evidence>